<dbReference type="EMBL" id="VJMJ01000009">
    <property type="protein sequence ID" value="KAF0744350.1"/>
    <property type="molecule type" value="Genomic_DNA"/>
</dbReference>
<dbReference type="InterPro" id="IPR004870">
    <property type="entry name" value="Nucleoporin_Nup155"/>
</dbReference>
<dbReference type="Pfam" id="PF03177">
    <property type="entry name" value="Nucleoporin_C"/>
    <property type="match status" value="1"/>
</dbReference>
<dbReference type="InterPro" id="IPR042538">
    <property type="entry name" value="Nucleoporin_Nup155_C_3"/>
</dbReference>
<dbReference type="InterPro" id="IPR042533">
    <property type="entry name" value="Nucleoporin_Nup155_C_1"/>
</dbReference>
<dbReference type="InterPro" id="IPR042537">
    <property type="entry name" value="Nucleoporin_Nup155_C_2"/>
</dbReference>
<dbReference type="Gene3D" id="1.20.120.1880">
    <property type="entry name" value="Nucleoporin, helical C-terminal domain"/>
    <property type="match status" value="1"/>
</dbReference>
<dbReference type="Pfam" id="PF08801">
    <property type="entry name" value="Nucleoporin_N"/>
    <property type="match status" value="1"/>
</dbReference>
<evidence type="ECO:0000256" key="5">
    <source>
        <dbReference type="SAM" id="MobiDB-lite"/>
    </source>
</evidence>
<feature type="domain" description="Nucleoporin Nup133/Nup155-like N-terminal" evidence="7">
    <location>
        <begin position="77"/>
        <end position="559"/>
    </location>
</feature>
<comment type="subcellular location">
    <subcellularLocation>
        <location evidence="1">Nucleus</location>
    </subcellularLocation>
</comment>
<dbReference type="PANTHER" id="PTHR10350:SF6">
    <property type="entry name" value="NUCLEAR PORE COMPLEX PROTEIN NUP155"/>
    <property type="match status" value="1"/>
</dbReference>
<protein>
    <submittedName>
        <fullName evidence="8">Uncharacterized protein</fullName>
    </submittedName>
</protein>
<keyword evidence="3" id="KW-0813">Transport</keyword>
<proteinExistence type="inferred from homology"/>
<feature type="region of interest" description="Disordered" evidence="5">
    <location>
        <begin position="496"/>
        <end position="527"/>
    </location>
</feature>
<dbReference type="GO" id="GO:0036228">
    <property type="term" value="P:protein localization to nuclear inner membrane"/>
    <property type="evidence" value="ECO:0007669"/>
    <property type="project" value="TreeGrafter"/>
</dbReference>
<gene>
    <name evidence="8" type="ORF">Ae201684_000838</name>
</gene>
<dbReference type="InterPro" id="IPR014908">
    <property type="entry name" value="Nucleoporin_Nup133/Nup155_N"/>
</dbReference>
<feature type="compositionally biased region" description="Polar residues" evidence="5">
    <location>
        <begin position="510"/>
        <end position="524"/>
    </location>
</feature>
<evidence type="ECO:0000259" key="7">
    <source>
        <dbReference type="Pfam" id="PF08801"/>
    </source>
</evidence>
<accession>A0A6G0XUL5</accession>
<dbReference type="InterPro" id="IPR007187">
    <property type="entry name" value="Nucleoporin_Nup133/Nup155_C"/>
</dbReference>
<comment type="caution">
    <text evidence="8">The sequence shown here is derived from an EMBL/GenBank/DDBJ whole genome shotgun (WGS) entry which is preliminary data.</text>
</comment>
<organism evidence="8 9">
    <name type="scientific">Aphanomyces euteiches</name>
    <dbReference type="NCBI Taxonomy" id="100861"/>
    <lineage>
        <taxon>Eukaryota</taxon>
        <taxon>Sar</taxon>
        <taxon>Stramenopiles</taxon>
        <taxon>Oomycota</taxon>
        <taxon>Saprolegniomycetes</taxon>
        <taxon>Saprolegniales</taxon>
        <taxon>Verrucalvaceae</taxon>
        <taxon>Aphanomyces</taxon>
    </lineage>
</organism>
<comment type="similarity">
    <text evidence="2">Belongs to the non-repetitive/WGA-negative nucleoporin family.</text>
</comment>
<dbReference type="PANTHER" id="PTHR10350">
    <property type="entry name" value="NUCLEAR PORE COMPLEX PROTEIN NUP155"/>
    <property type="match status" value="1"/>
</dbReference>
<evidence type="ECO:0000256" key="4">
    <source>
        <dbReference type="ARBA" id="ARBA00023242"/>
    </source>
</evidence>
<sequence>MGAPEELSMANVSVEHEETEALSQSHKVLEQAYSVDSKSPDLVDQIADHSEPTSHNYFFEPYSSTSRGWQPQLVHKQQLLPYPLAITSAYENMRSGSFSGLLQEIHHAWVSVDNTLFLWDYTRSERLTAFEGMEQMITAVAIATPIAGVFKSFVKHILVVATASEMRLLVVLYENNDPVNGALRLQASKLCISTDDCTVKKIVTTPNGRIFFGGSDGQVHEFVYDAEETMLHQLGWKRKCRKESHSQSLSNYIPTIFRTLTGSLTSSAKIVDMLVDAERRILYVVQEPATISVYDVAEAEVKLVAAKDIHAEATRFCQRNHRTWTSCPEPRLFSNSTITITSLSVVGRDESASIHAVAVSSSGIRFYLSTFTAGFFSSNTLKRPNLLDVMHIRLPPPMLSLEDAPEYHVTEGLAPAILAGKSPSQVHKAYYRKGVFLAVDGGPDAFDSVIGLCQDNTARHNQDANATNLKRLMRESISADSCQGKVSDVQEYVEYKPDTSKSDAAPSGGQKRTFSEMNGSNTNGALPAEEPKAMLSELVSQFFNPPRRFLVLTNAGLHIFEKVRPLDQLSRILHSTGKELTAKLTHFVKCFGQAEICAMLFAIATEESSAITLVALQSIFEFGGKPGVAPSGPNPGGNSNSFILTDDMCMSYHHDGLVKFLARVLRPFWHSTSRVTSIASVRTVLLRLQSILATQYASALEHPPMATTEPSRFNSMTRALNSLVYESNPASLREENAIRAEQFSIRCLYRFTVRAVETLSLLVASYEHNASFTSPLPLAELVTTPPGAAACKVLIQHLMGVSGHSEGLVHQLRAQCPSLFADTDAAQSHGFQALEMAADCVTVHDQEVVLKKSLDHFRLASKTWTTEDQLSVLDTICSSYFAVGFLDGIVDLSLACARQLNKPDMANLRRLAYSNVLQCLHFFLLPNHDTLSICEKVPNAWTTPQGKEEVANQLLKRALASSDMQLHSVLYTWLHDNGQEKRLISLPSSHVETFLKSKDEELLIKQYLLQERYVDAAHILWNQAQEQNPVLESNRDVSQRLELMSRAASVLAAANNPAAANALDEVREALDVMQLQHNIWRTLEGKVEPNVQELKYRILDVSVLYNQYASKHHLWSDCLRIIRACNTQDPNIIQHLWEQILFVLIPKSASNAIFNQWIETKYHDRGTTNASSSNGSSNSDNTFESARWISHVQSQITPLGKELVGSSAFPVEFLLHELEHLWMWYIQLTQFKKPTNWITPFFIYCGVSYAHLFGVYNKLYENNQAPRWRFHLLSSIYDLVRTWQTTIQNRPSRETILAFATATPLLMSACEAYIVDLHALVGDGHSEKHHMIALFRQLHADVVTTKSTYT</sequence>
<dbReference type="GO" id="GO:0006606">
    <property type="term" value="P:protein import into nucleus"/>
    <property type="evidence" value="ECO:0007669"/>
    <property type="project" value="TreeGrafter"/>
</dbReference>
<dbReference type="Gene3D" id="1.25.40.450">
    <property type="entry name" value="Nucleoporin, helical domain, N-terminal subdomain"/>
    <property type="match status" value="1"/>
</dbReference>
<evidence type="ECO:0000256" key="2">
    <source>
        <dbReference type="ARBA" id="ARBA00007373"/>
    </source>
</evidence>
<evidence type="ECO:0000256" key="1">
    <source>
        <dbReference type="ARBA" id="ARBA00004123"/>
    </source>
</evidence>
<name>A0A6G0XUL5_9STRA</name>
<reference evidence="8 9" key="1">
    <citation type="submission" date="2019-07" db="EMBL/GenBank/DDBJ databases">
        <title>Genomics analysis of Aphanomyces spp. identifies a new class of oomycete effector associated with host adaptation.</title>
        <authorList>
            <person name="Gaulin E."/>
        </authorList>
    </citation>
    <scope>NUCLEOTIDE SEQUENCE [LARGE SCALE GENOMIC DNA]</scope>
    <source>
        <strain evidence="8 9">ATCC 201684</strain>
    </source>
</reference>
<evidence type="ECO:0000313" key="8">
    <source>
        <dbReference type="EMBL" id="KAF0744350.1"/>
    </source>
</evidence>
<dbReference type="GO" id="GO:0044611">
    <property type="term" value="C:nuclear pore inner ring"/>
    <property type="evidence" value="ECO:0007669"/>
    <property type="project" value="TreeGrafter"/>
</dbReference>
<dbReference type="Gene3D" id="1.25.40.440">
    <property type="entry name" value="Nucleoporin, helical domain, central subdomain"/>
    <property type="match status" value="1"/>
</dbReference>
<dbReference type="SUPFAM" id="SSF63829">
    <property type="entry name" value="Calcium-dependent phosphotriesterase"/>
    <property type="match status" value="1"/>
</dbReference>
<dbReference type="GO" id="GO:0006405">
    <property type="term" value="P:RNA export from nucleus"/>
    <property type="evidence" value="ECO:0007669"/>
    <property type="project" value="TreeGrafter"/>
</dbReference>
<feature type="domain" description="Nucleoporin Nup133/Nup155-like C-terminal" evidence="6">
    <location>
        <begin position="651"/>
        <end position="1290"/>
    </location>
</feature>
<dbReference type="VEuPathDB" id="FungiDB:AeMF1_016841"/>
<dbReference type="Proteomes" id="UP000481153">
    <property type="component" value="Unassembled WGS sequence"/>
</dbReference>
<keyword evidence="9" id="KW-1185">Reference proteome</keyword>
<evidence type="ECO:0000313" key="9">
    <source>
        <dbReference type="Proteomes" id="UP000481153"/>
    </source>
</evidence>
<dbReference type="GO" id="GO:0017056">
    <property type="term" value="F:structural constituent of nuclear pore"/>
    <property type="evidence" value="ECO:0007669"/>
    <property type="project" value="InterPro"/>
</dbReference>
<keyword evidence="4" id="KW-0539">Nucleus</keyword>
<evidence type="ECO:0000259" key="6">
    <source>
        <dbReference type="Pfam" id="PF03177"/>
    </source>
</evidence>
<evidence type="ECO:0000256" key="3">
    <source>
        <dbReference type="ARBA" id="ARBA00022448"/>
    </source>
</evidence>
<dbReference type="Gene3D" id="1.20.58.1780">
    <property type="match status" value="1"/>
</dbReference>
<dbReference type="GO" id="GO:0000972">
    <property type="term" value="P:transcription-dependent tethering of RNA polymerase II gene DNA at nuclear periphery"/>
    <property type="evidence" value="ECO:0007669"/>
    <property type="project" value="TreeGrafter"/>
</dbReference>